<dbReference type="PANTHER" id="PTHR33048">
    <property type="entry name" value="PTH11-LIKE INTEGRAL MEMBRANE PROTEIN (AFU_ORTHOLOGUE AFUA_5G11245)"/>
    <property type="match status" value="1"/>
</dbReference>
<dbReference type="PANTHER" id="PTHR33048:SF47">
    <property type="entry name" value="INTEGRAL MEMBRANE PROTEIN-RELATED"/>
    <property type="match status" value="1"/>
</dbReference>
<evidence type="ECO:0000313" key="8">
    <source>
        <dbReference type="EMBL" id="KAL2837018.1"/>
    </source>
</evidence>
<feature type="transmembrane region" description="Helical" evidence="6">
    <location>
        <begin position="190"/>
        <end position="210"/>
    </location>
</feature>
<name>A0ABR4JAD8_9EURO</name>
<keyword evidence="9" id="KW-1185">Reference proteome</keyword>
<comment type="similarity">
    <text evidence="5">Belongs to the SAT4 family.</text>
</comment>
<feature type="transmembrane region" description="Helical" evidence="6">
    <location>
        <begin position="256"/>
        <end position="277"/>
    </location>
</feature>
<dbReference type="Pfam" id="PF20684">
    <property type="entry name" value="Fung_rhodopsin"/>
    <property type="match status" value="1"/>
</dbReference>
<evidence type="ECO:0000256" key="6">
    <source>
        <dbReference type="SAM" id="Phobius"/>
    </source>
</evidence>
<feature type="transmembrane region" description="Helical" evidence="6">
    <location>
        <begin position="222"/>
        <end position="244"/>
    </location>
</feature>
<feature type="transmembrane region" description="Helical" evidence="6">
    <location>
        <begin position="313"/>
        <end position="335"/>
    </location>
</feature>
<feature type="domain" description="Rhodopsin" evidence="7">
    <location>
        <begin position="174"/>
        <end position="407"/>
    </location>
</feature>
<organism evidence="8 9">
    <name type="scientific">Aspergillus pseudodeflectus</name>
    <dbReference type="NCBI Taxonomy" id="176178"/>
    <lineage>
        <taxon>Eukaryota</taxon>
        <taxon>Fungi</taxon>
        <taxon>Dikarya</taxon>
        <taxon>Ascomycota</taxon>
        <taxon>Pezizomycotina</taxon>
        <taxon>Eurotiomycetes</taxon>
        <taxon>Eurotiomycetidae</taxon>
        <taxon>Eurotiales</taxon>
        <taxon>Aspergillaceae</taxon>
        <taxon>Aspergillus</taxon>
        <taxon>Aspergillus subgen. Nidulantes</taxon>
    </lineage>
</organism>
<protein>
    <recommendedName>
        <fullName evidence="7">Rhodopsin domain-containing protein</fullName>
    </recommendedName>
</protein>
<dbReference type="InterPro" id="IPR052337">
    <property type="entry name" value="SAT4-like"/>
</dbReference>
<feature type="transmembrane region" description="Helical" evidence="6">
    <location>
        <begin position="347"/>
        <end position="369"/>
    </location>
</feature>
<dbReference type="RefSeq" id="XP_070892349.1">
    <property type="nucleotide sequence ID" value="XM_071047402.1"/>
</dbReference>
<evidence type="ECO:0000313" key="9">
    <source>
        <dbReference type="Proteomes" id="UP001610444"/>
    </source>
</evidence>
<evidence type="ECO:0000256" key="5">
    <source>
        <dbReference type="ARBA" id="ARBA00038359"/>
    </source>
</evidence>
<feature type="transmembrane region" description="Helical" evidence="6">
    <location>
        <begin position="157"/>
        <end position="178"/>
    </location>
</feature>
<sequence length="466" mass="50979">MLLAFEDNKAVRRIGKQYPAPNVSGSPFATHADRAGAVISDYIFVRNSVALAKASPGKAFAGIFSSRGALHANDFEIPYYYEGPLNLTTLNPDLAQAYQSYFHSQALTSDANALRNVSTAPVWPLFRDTDQAKFLNVTDEGFEIIPRSGLGTEMHPFLVIQSVLLVLVTVFMILRIYSRWWLLRALAMDDALSVFGWMVYNARAIAYYVILASIKEEEPEKLIMGTWLMILLYSVGTCTIKLSFARTLYRIIQHTAMSRSIIAIAGATLVVTVPQFATTLFHCRPVSALWTGPTPENNFQRDCNPDALFQGSILVHSIMILVADVSLGLVIPILLLRKAQMPLAIKISAGLTIGVGSLASVATVARVVYTTLLLLGDAVLDRLVIWMDIEFAISIIGTAATTLKPLLYKTGILPKTGVSADPDSGGGEAYPARNLHIRVEEVAIWSEAMAEGIAPQERPKWESGSE</sequence>
<evidence type="ECO:0000256" key="2">
    <source>
        <dbReference type="ARBA" id="ARBA00022692"/>
    </source>
</evidence>
<keyword evidence="2 6" id="KW-0812">Transmembrane</keyword>
<dbReference type="GeneID" id="98162566"/>
<dbReference type="InterPro" id="IPR029058">
    <property type="entry name" value="AB_hydrolase_fold"/>
</dbReference>
<evidence type="ECO:0000256" key="1">
    <source>
        <dbReference type="ARBA" id="ARBA00004141"/>
    </source>
</evidence>
<accession>A0ABR4JAD8</accession>
<evidence type="ECO:0000256" key="3">
    <source>
        <dbReference type="ARBA" id="ARBA00022989"/>
    </source>
</evidence>
<keyword evidence="3 6" id="KW-1133">Transmembrane helix</keyword>
<dbReference type="Gene3D" id="3.40.50.1820">
    <property type="entry name" value="alpha/beta hydrolase"/>
    <property type="match status" value="1"/>
</dbReference>
<comment type="subcellular location">
    <subcellularLocation>
        <location evidence="1">Membrane</location>
        <topology evidence="1">Multi-pass membrane protein</topology>
    </subcellularLocation>
</comment>
<comment type="caution">
    <text evidence="8">The sequence shown here is derived from an EMBL/GenBank/DDBJ whole genome shotgun (WGS) entry which is preliminary data.</text>
</comment>
<proteinExistence type="inferred from homology"/>
<dbReference type="Proteomes" id="UP001610444">
    <property type="component" value="Unassembled WGS sequence"/>
</dbReference>
<keyword evidence="4 6" id="KW-0472">Membrane</keyword>
<gene>
    <name evidence="8" type="ORF">BJX68DRAFT_273241</name>
</gene>
<evidence type="ECO:0000256" key="4">
    <source>
        <dbReference type="ARBA" id="ARBA00023136"/>
    </source>
</evidence>
<feature type="transmembrane region" description="Helical" evidence="6">
    <location>
        <begin position="389"/>
        <end position="407"/>
    </location>
</feature>
<dbReference type="EMBL" id="JBFXLR010000104">
    <property type="protein sequence ID" value="KAL2837018.1"/>
    <property type="molecule type" value="Genomic_DNA"/>
</dbReference>
<evidence type="ECO:0000259" key="7">
    <source>
        <dbReference type="Pfam" id="PF20684"/>
    </source>
</evidence>
<dbReference type="InterPro" id="IPR049326">
    <property type="entry name" value="Rhodopsin_dom_fungi"/>
</dbReference>
<reference evidence="8 9" key="1">
    <citation type="submission" date="2024-07" db="EMBL/GenBank/DDBJ databases">
        <title>Section-level genome sequencing and comparative genomics of Aspergillus sections Usti and Cavernicolus.</title>
        <authorList>
            <consortium name="Lawrence Berkeley National Laboratory"/>
            <person name="Nybo J.L."/>
            <person name="Vesth T.C."/>
            <person name="Theobald S."/>
            <person name="Frisvad J.C."/>
            <person name="Larsen T.O."/>
            <person name="Kjaerboelling I."/>
            <person name="Rothschild-Mancinelli K."/>
            <person name="Lyhne E.K."/>
            <person name="Kogle M.E."/>
            <person name="Barry K."/>
            <person name="Clum A."/>
            <person name="Na H."/>
            <person name="Ledsgaard L."/>
            <person name="Lin J."/>
            <person name="Lipzen A."/>
            <person name="Kuo A."/>
            <person name="Riley R."/>
            <person name="Mondo S."/>
            <person name="LaButti K."/>
            <person name="Haridas S."/>
            <person name="Pangalinan J."/>
            <person name="Salamov A.A."/>
            <person name="Simmons B.A."/>
            <person name="Magnuson J.K."/>
            <person name="Chen J."/>
            <person name="Drula E."/>
            <person name="Henrissat B."/>
            <person name="Wiebenga A."/>
            <person name="Lubbers R.J."/>
            <person name="Gomes A.C."/>
            <person name="Macurrencykelacurrency M.R."/>
            <person name="Stajich J."/>
            <person name="Grigoriev I.V."/>
            <person name="Mortensen U.H."/>
            <person name="De vries R.P."/>
            <person name="Baker S.E."/>
            <person name="Andersen M.R."/>
        </authorList>
    </citation>
    <scope>NUCLEOTIDE SEQUENCE [LARGE SCALE GENOMIC DNA]</scope>
    <source>
        <strain evidence="8 9">CBS 756.74</strain>
    </source>
</reference>